<evidence type="ECO:0000259" key="10">
    <source>
        <dbReference type="PROSITE" id="PS50969"/>
    </source>
</evidence>
<evidence type="ECO:0000313" key="11">
    <source>
        <dbReference type="EMBL" id="ETW59316.1"/>
    </source>
</evidence>
<dbReference type="EC" id="3.1.3.16" evidence="2"/>
<comment type="catalytic activity">
    <reaction evidence="6">
        <text>O-phospho-L-threonyl-[protein] + H2O = L-threonyl-[protein] + phosphate</text>
        <dbReference type="Rhea" id="RHEA:47004"/>
        <dbReference type="Rhea" id="RHEA-COMP:11060"/>
        <dbReference type="Rhea" id="RHEA-COMP:11605"/>
        <dbReference type="ChEBI" id="CHEBI:15377"/>
        <dbReference type="ChEBI" id="CHEBI:30013"/>
        <dbReference type="ChEBI" id="CHEBI:43474"/>
        <dbReference type="ChEBI" id="CHEBI:61977"/>
        <dbReference type="EC" id="3.1.3.16"/>
    </reaction>
</comment>
<keyword evidence="3" id="KW-0378">Hydrolase</keyword>
<sequence length="1296" mass="152521">MILFNNNKMSVNSCEKMNENINKLIDINDENINYNNTNNINNNINGNMNMMNDNHNNTINNINNNMINNNITMNSNNNNNNNNNNSNSNNNIDGINVVYNNNRNVGYNKDLDTTYTKKRILNTNRSLKNTYHNNNYNKNNHQNFSINKNNKNNKNFRNKNIQYNKTNMKQNKGNMNMNMNINMIDNNMMENNQENIKNIYNSGDNINVEHSYNGNNNDILNNMYYEENEKSDDYSSLSNNQNLVNKVANNRNVYENMRLINNTNNGNNSSMYNNTNNEDNNEINVYNNNMKSVYSNEDMDTFNDNNNILQNDDLNMNNGMGKMNLNRNINTHNNNNNNIKKRRIGKYENNAFYNKNKVKKNLHNTLFNDSLKRYNNNSINLKENNNKKNDNILDFHSNEKDQIDQQQEQKENINEELNINEDGSNINKNMTFIKKDNYNKMGKYNNRNSYFNNNNNNKNNNNNSSNNNNNNNNNNKPFNNMTFSLNKYLNPYVNYNKTNINSRNINSSYHMGNKNKLLNKNRNMKNNANPHGSSNNNNNNNNNNNTYYNSTYKNANERNHTNNNCRDDYSRNNLNNINFITQNFNMKLLSDYTKHTQNDQNNLDVDTHVNTNPNFKNFRPNNRNQFYNNQNYIECLSEVSEISDEETNDLSNDDNMAKNQNVDNDQYNNKWNNLKNNQGFKSLPHAESALYTNNFNDNNNLELINGLYKLANFNKNLKNENQDIYSQSKVLNNNQPTNNNIIHNMNNDIYSNDNNFNYNNYTSNIIEKKIEDQGKLNNDYVEGEEENNMDMTNKNILNFIKPDDMYINSYIPYPPEKYNNIYDLHEIKILSPHILKTLFQKEANKTYHSSLKDGKLILLLDLDNTLLQATSFAKFNMELPLENFVDDNGEAELYKFYLPQYNFFYYLKFRPYVRQFLQILSLYYELAIYTNATREYADVVIAILDPDRTIFSDRIVARCSSTDRDENKYFSRIYPNVDPKYVIAFDDRKDVWIDIPQSHILKAEHYNFFELSKYDIISHFKEPTTARKKFVDMDMHLHYMIKFFLKLHKNFFENPLETDVGKLIDKMMGSTLSNVGVYFTGFRKNSKNIQNVLSADCEERQKEIALELGATIFTNYDEPGVTHIIAAKNCTDNLIKSKKSDYDHILKVHTLWLYHCRGTLEKRHSSNFDADNLCKIYSNKPPLHPKKDHWFFGPKEDFKKQEDNKDCVKIENLKIRTFLGTGEYTNDAVIFSPFEQINIKWIEKEVTLRQNFDTSYNAMVQNIQKEGNKNQINDDNDDENNSYINIEDVSGKIPTI</sequence>
<evidence type="ECO:0000256" key="7">
    <source>
        <dbReference type="SAM" id="Coils"/>
    </source>
</evidence>
<evidence type="ECO:0000256" key="4">
    <source>
        <dbReference type="ARBA" id="ARBA00023242"/>
    </source>
</evidence>
<dbReference type="OrthoDB" id="10249888at2759"/>
<dbReference type="PROSITE" id="PS50969">
    <property type="entry name" value="FCP1"/>
    <property type="match status" value="1"/>
</dbReference>
<comment type="catalytic activity">
    <reaction evidence="5">
        <text>O-phospho-L-seryl-[protein] + H2O = L-seryl-[protein] + phosphate</text>
        <dbReference type="Rhea" id="RHEA:20629"/>
        <dbReference type="Rhea" id="RHEA-COMP:9863"/>
        <dbReference type="Rhea" id="RHEA-COMP:11604"/>
        <dbReference type="ChEBI" id="CHEBI:15377"/>
        <dbReference type="ChEBI" id="CHEBI:29999"/>
        <dbReference type="ChEBI" id="CHEBI:43474"/>
        <dbReference type="ChEBI" id="CHEBI:83421"/>
        <dbReference type="EC" id="3.1.3.16"/>
    </reaction>
</comment>
<dbReference type="InterPro" id="IPR039189">
    <property type="entry name" value="Fcp1"/>
</dbReference>
<reference evidence="11 12" key="2">
    <citation type="submission" date="2013-02" db="EMBL/GenBank/DDBJ databases">
        <title>The Genome Sequence of Plasmodium falciparum CAMP/Malaysia.</title>
        <authorList>
            <consortium name="The Broad Institute Genome Sequencing Platform"/>
            <consortium name="The Broad Institute Genome Sequencing Center for Infectious Disease"/>
            <person name="Neafsey D."/>
            <person name="Cheeseman I."/>
            <person name="Volkman S."/>
            <person name="Adams J."/>
            <person name="Walker B."/>
            <person name="Young S.K."/>
            <person name="Zeng Q."/>
            <person name="Gargeya S."/>
            <person name="Fitzgerald M."/>
            <person name="Haas B."/>
            <person name="Abouelleil A."/>
            <person name="Alvarado L."/>
            <person name="Arachchi H.M."/>
            <person name="Berlin A.M."/>
            <person name="Chapman S.B."/>
            <person name="Dewar J."/>
            <person name="Goldberg J."/>
            <person name="Griggs A."/>
            <person name="Gujja S."/>
            <person name="Hansen M."/>
            <person name="Howarth C."/>
            <person name="Imamovic A."/>
            <person name="Larimer J."/>
            <person name="McCowan C."/>
            <person name="Murphy C."/>
            <person name="Neiman D."/>
            <person name="Pearson M."/>
            <person name="Priest M."/>
            <person name="Roberts A."/>
            <person name="Saif S."/>
            <person name="Shea T."/>
            <person name="Sisk P."/>
            <person name="Sykes S."/>
            <person name="Wortman J."/>
            <person name="Nusbaum C."/>
            <person name="Birren B."/>
        </authorList>
    </citation>
    <scope>NUCLEOTIDE SEQUENCE [LARGE SCALE GENOMIC DNA]</scope>
    <source>
        <strain evidence="11 12">CAMP/Malaysia</strain>
    </source>
</reference>
<dbReference type="InterPro" id="IPR004274">
    <property type="entry name" value="FCP1_dom"/>
</dbReference>
<dbReference type="Gene3D" id="3.40.50.1000">
    <property type="entry name" value="HAD superfamily/HAD-like"/>
    <property type="match status" value="1"/>
</dbReference>
<evidence type="ECO:0000256" key="2">
    <source>
        <dbReference type="ARBA" id="ARBA00013081"/>
    </source>
</evidence>
<keyword evidence="4" id="KW-0539">Nucleus</keyword>
<evidence type="ECO:0000256" key="1">
    <source>
        <dbReference type="ARBA" id="ARBA00004123"/>
    </source>
</evidence>
<dbReference type="OMA" id="EYTHDAV"/>
<gene>
    <name evidence="11" type="ORF">PFMC_04793</name>
</gene>
<dbReference type="Pfam" id="PF03031">
    <property type="entry name" value="NIF"/>
    <property type="match status" value="1"/>
</dbReference>
<feature type="domain" description="FCP1 homology" evidence="10">
    <location>
        <begin position="851"/>
        <end position="1027"/>
    </location>
</feature>
<feature type="coiled-coil region" evidence="7">
    <location>
        <begin position="371"/>
        <end position="423"/>
    </location>
</feature>
<evidence type="ECO:0000259" key="9">
    <source>
        <dbReference type="PROSITE" id="PS50172"/>
    </source>
</evidence>
<feature type="region of interest" description="Disordered" evidence="8">
    <location>
        <begin position="520"/>
        <end position="569"/>
    </location>
</feature>
<evidence type="ECO:0000256" key="3">
    <source>
        <dbReference type="ARBA" id="ARBA00022801"/>
    </source>
</evidence>
<dbReference type="InterPro" id="IPR001357">
    <property type="entry name" value="BRCT_dom"/>
</dbReference>
<feature type="compositionally biased region" description="Low complexity" evidence="8">
    <location>
        <begin position="610"/>
        <end position="623"/>
    </location>
</feature>
<dbReference type="CDD" id="cd07521">
    <property type="entry name" value="HAD_FCP1-like"/>
    <property type="match status" value="1"/>
</dbReference>
<evidence type="ECO:0000256" key="8">
    <source>
        <dbReference type="SAM" id="MobiDB-lite"/>
    </source>
</evidence>
<protein>
    <recommendedName>
        <fullName evidence="2">protein-serine/threonine phosphatase</fullName>
        <ecNumber evidence="2">3.1.3.16</ecNumber>
    </recommendedName>
</protein>
<dbReference type="SUPFAM" id="SSF56784">
    <property type="entry name" value="HAD-like"/>
    <property type="match status" value="1"/>
</dbReference>
<feature type="region of interest" description="Disordered" evidence="8">
    <location>
        <begin position="71"/>
        <end position="93"/>
    </location>
</feature>
<evidence type="ECO:0000256" key="5">
    <source>
        <dbReference type="ARBA" id="ARBA00047761"/>
    </source>
</evidence>
<dbReference type="PROSITE" id="PS50172">
    <property type="entry name" value="BRCT"/>
    <property type="match status" value="1"/>
</dbReference>
<evidence type="ECO:0000313" key="12">
    <source>
        <dbReference type="Proteomes" id="UP000030694"/>
    </source>
</evidence>
<feature type="compositionally biased region" description="Basic and acidic residues" evidence="8">
    <location>
        <begin position="555"/>
        <end position="569"/>
    </location>
</feature>
<feature type="region of interest" description="Disordered" evidence="8">
    <location>
        <begin position="129"/>
        <end position="157"/>
    </location>
</feature>
<feature type="region of interest" description="Disordered" evidence="8">
    <location>
        <begin position="439"/>
        <end position="482"/>
    </location>
</feature>
<dbReference type="InterPro" id="IPR036420">
    <property type="entry name" value="BRCT_dom_sf"/>
</dbReference>
<dbReference type="SUPFAM" id="SSF52113">
    <property type="entry name" value="BRCT domain"/>
    <property type="match status" value="1"/>
</dbReference>
<dbReference type="PANTHER" id="PTHR23081">
    <property type="entry name" value="RNA POLYMERASE II CTD PHOSPHATASE"/>
    <property type="match status" value="1"/>
</dbReference>
<dbReference type="PANTHER" id="PTHR23081:SF36">
    <property type="entry name" value="RNA POLYMERASE II SUBUNIT A C-TERMINAL DOMAIN PHOSPHATASE"/>
    <property type="match status" value="1"/>
</dbReference>
<feature type="compositionally biased region" description="Low complexity" evidence="8">
    <location>
        <begin position="443"/>
        <end position="480"/>
    </location>
</feature>
<evidence type="ECO:0000256" key="6">
    <source>
        <dbReference type="ARBA" id="ARBA00048336"/>
    </source>
</evidence>
<dbReference type="CDD" id="cd17729">
    <property type="entry name" value="BRCT_CTDP1"/>
    <property type="match status" value="1"/>
</dbReference>
<proteinExistence type="predicted"/>
<dbReference type="GO" id="GO:0005634">
    <property type="term" value="C:nucleus"/>
    <property type="evidence" value="ECO:0007669"/>
    <property type="project" value="UniProtKB-SubCell"/>
</dbReference>
<dbReference type="InterPro" id="IPR036412">
    <property type="entry name" value="HAD-like_sf"/>
</dbReference>
<reference evidence="11 12" key="1">
    <citation type="submission" date="2013-02" db="EMBL/GenBank/DDBJ databases">
        <title>The Genome Annotation of Plasmodium falciparum CAMP/Malaysia.</title>
        <authorList>
            <consortium name="The Broad Institute Genome Sequencing Platform"/>
            <consortium name="The Broad Institute Genome Sequencing Center for Infectious Disease"/>
            <person name="Neafsey D."/>
            <person name="Hoffman S."/>
            <person name="Volkman S."/>
            <person name="Rosenthal P."/>
            <person name="Walker B."/>
            <person name="Young S.K."/>
            <person name="Zeng Q."/>
            <person name="Gargeya S."/>
            <person name="Fitzgerald M."/>
            <person name="Haas B."/>
            <person name="Abouelleil A."/>
            <person name="Allen A.W."/>
            <person name="Alvarado L."/>
            <person name="Arachchi H.M."/>
            <person name="Berlin A.M."/>
            <person name="Chapman S.B."/>
            <person name="Gainer-Dewar J."/>
            <person name="Goldberg J."/>
            <person name="Griggs A."/>
            <person name="Gujja S."/>
            <person name="Hansen M."/>
            <person name="Howarth C."/>
            <person name="Imamovic A."/>
            <person name="Ireland A."/>
            <person name="Larimer J."/>
            <person name="McCowan C."/>
            <person name="Murphy C."/>
            <person name="Pearson M."/>
            <person name="Poon T.W."/>
            <person name="Priest M."/>
            <person name="Roberts A."/>
            <person name="Saif S."/>
            <person name="Shea T."/>
            <person name="Sisk P."/>
            <person name="Sykes S."/>
            <person name="Wortman J."/>
            <person name="Nusbaum C."/>
            <person name="Birren B."/>
        </authorList>
    </citation>
    <scope>NUCLEOTIDE SEQUENCE [LARGE SCALE GENOMIC DNA]</scope>
    <source>
        <strain evidence="11 12">CAMP/Malaysia</strain>
    </source>
</reference>
<dbReference type="InterPro" id="IPR023214">
    <property type="entry name" value="HAD_sf"/>
</dbReference>
<dbReference type="GO" id="GO:0008420">
    <property type="term" value="F:RNA polymerase II CTD heptapeptide repeat phosphatase activity"/>
    <property type="evidence" value="ECO:0007669"/>
    <property type="project" value="InterPro"/>
</dbReference>
<dbReference type="EMBL" id="KI927546">
    <property type="protein sequence ID" value="ETW59316.1"/>
    <property type="molecule type" value="Genomic_DNA"/>
</dbReference>
<accession>A0A024X3F5</accession>
<name>A0A024X3F5_PLAFC</name>
<dbReference type="SMART" id="SM00577">
    <property type="entry name" value="CPDc"/>
    <property type="match status" value="1"/>
</dbReference>
<feature type="region of interest" description="Disordered" evidence="8">
    <location>
        <begin position="599"/>
        <end position="623"/>
    </location>
</feature>
<organism evidence="11 12">
    <name type="scientific">Plasmodium falciparum (isolate Camp / Malaysia)</name>
    <dbReference type="NCBI Taxonomy" id="5835"/>
    <lineage>
        <taxon>Eukaryota</taxon>
        <taxon>Sar</taxon>
        <taxon>Alveolata</taxon>
        <taxon>Apicomplexa</taxon>
        <taxon>Aconoidasida</taxon>
        <taxon>Haemosporida</taxon>
        <taxon>Plasmodiidae</taxon>
        <taxon>Plasmodium</taxon>
        <taxon>Plasmodium (Laverania)</taxon>
    </lineage>
</organism>
<keyword evidence="7" id="KW-0175">Coiled coil</keyword>
<comment type="subcellular location">
    <subcellularLocation>
        <location evidence="1">Nucleus</location>
    </subcellularLocation>
</comment>
<dbReference type="Gene3D" id="3.40.50.10190">
    <property type="entry name" value="BRCT domain"/>
    <property type="match status" value="1"/>
</dbReference>
<feature type="domain" description="BRCT" evidence="9">
    <location>
        <begin position="1067"/>
        <end position="1156"/>
    </location>
</feature>
<dbReference type="Proteomes" id="UP000030694">
    <property type="component" value="Unassembled WGS sequence"/>
</dbReference>
<feature type="compositionally biased region" description="Low complexity" evidence="8">
    <location>
        <begin position="524"/>
        <end position="554"/>
    </location>
</feature>